<comment type="similarity">
    <text evidence="1">Belongs to the ABC transporter superfamily.</text>
</comment>
<feature type="domain" description="ABC transporter" evidence="5">
    <location>
        <begin position="39"/>
        <end position="272"/>
    </location>
</feature>
<protein>
    <submittedName>
        <fullName evidence="6">ABC transporter ATP-binding protein</fullName>
    </submittedName>
</protein>
<sequence>MSGRGVPTTKLAANINAYARQEAEVARRVPDPAKSGWALDAQGVSIAYHNSRTGEVTKAVDDISLKIAPGEFVTVVGLSGCGKSSFLNAIAGLVPITGGALKAGGVLVSKPGPDRAVVFQRPSLLPWRSVIDNIIYGLELQGVSRKKARERARDYIELVQLTGVEHFLPGALSGGMQQRVNLARALVCDPDILLLDEPFGALDAITRETMQEELLRIWEKTRKTVLMVTHQIDEAVLLSDRVLVFSDRPARIMQEVAINIPRPRSPEVKSSSYFAELENGIWDQIHKTARRRERP</sequence>
<evidence type="ECO:0000256" key="4">
    <source>
        <dbReference type="ARBA" id="ARBA00022840"/>
    </source>
</evidence>
<gene>
    <name evidence="6" type="ORF">FPY71_10540</name>
</gene>
<dbReference type="InterPro" id="IPR003439">
    <property type="entry name" value="ABC_transporter-like_ATP-bd"/>
</dbReference>
<keyword evidence="2" id="KW-0813">Transport</keyword>
<evidence type="ECO:0000313" key="7">
    <source>
        <dbReference type="Proteomes" id="UP000324738"/>
    </source>
</evidence>
<dbReference type="PROSITE" id="PS00211">
    <property type="entry name" value="ABC_TRANSPORTER_1"/>
    <property type="match status" value="1"/>
</dbReference>
<dbReference type="PROSITE" id="PS50893">
    <property type="entry name" value="ABC_TRANSPORTER_2"/>
    <property type="match status" value="1"/>
</dbReference>
<accession>A0A5B0E0J6</accession>
<dbReference type="SMART" id="SM00382">
    <property type="entry name" value="AAA"/>
    <property type="match status" value="1"/>
</dbReference>
<evidence type="ECO:0000256" key="2">
    <source>
        <dbReference type="ARBA" id="ARBA00022448"/>
    </source>
</evidence>
<evidence type="ECO:0000256" key="1">
    <source>
        <dbReference type="ARBA" id="ARBA00005417"/>
    </source>
</evidence>
<dbReference type="EMBL" id="VTWH01000002">
    <property type="protein sequence ID" value="KAA0971270.1"/>
    <property type="molecule type" value="Genomic_DNA"/>
</dbReference>
<dbReference type="Pfam" id="PF00005">
    <property type="entry name" value="ABC_tran"/>
    <property type="match status" value="1"/>
</dbReference>
<dbReference type="Gene3D" id="3.40.50.300">
    <property type="entry name" value="P-loop containing nucleotide triphosphate hydrolases"/>
    <property type="match status" value="1"/>
</dbReference>
<dbReference type="SUPFAM" id="SSF52540">
    <property type="entry name" value="P-loop containing nucleoside triphosphate hydrolases"/>
    <property type="match status" value="1"/>
</dbReference>
<evidence type="ECO:0000313" key="6">
    <source>
        <dbReference type="EMBL" id="KAA0971270.1"/>
    </source>
</evidence>
<dbReference type="InterPro" id="IPR027417">
    <property type="entry name" value="P-loop_NTPase"/>
</dbReference>
<evidence type="ECO:0000259" key="5">
    <source>
        <dbReference type="PROSITE" id="PS50893"/>
    </source>
</evidence>
<dbReference type="GO" id="GO:0016887">
    <property type="term" value="F:ATP hydrolysis activity"/>
    <property type="evidence" value="ECO:0007669"/>
    <property type="project" value="InterPro"/>
</dbReference>
<proteinExistence type="inferred from homology"/>
<dbReference type="InterPro" id="IPR050166">
    <property type="entry name" value="ABC_transporter_ATP-bind"/>
</dbReference>
<dbReference type="Proteomes" id="UP000324738">
    <property type="component" value="Unassembled WGS sequence"/>
</dbReference>
<dbReference type="InterPro" id="IPR003593">
    <property type="entry name" value="AAA+_ATPase"/>
</dbReference>
<keyword evidence="7" id="KW-1185">Reference proteome</keyword>
<dbReference type="InterPro" id="IPR017871">
    <property type="entry name" value="ABC_transporter-like_CS"/>
</dbReference>
<dbReference type="CDD" id="cd03293">
    <property type="entry name" value="ABC_NrtD_SsuB_transporters"/>
    <property type="match status" value="1"/>
</dbReference>
<dbReference type="OrthoDB" id="9807242at2"/>
<name>A0A5B0E0J6_9HYPH</name>
<reference evidence="6 7" key="1">
    <citation type="submission" date="2019-08" db="EMBL/GenBank/DDBJ databases">
        <title>Aureimonas fodiniaquatilis sp. nov., isolated from a coal mine wastewater.</title>
        <authorList>
            <person name="Kim W."/>
        </authorList>
    </citation>
    <scope>NUCLEOTIDE SEQUENCE [LARGE SCALE GENOMIC DNA]</scope>
    <source>
        <strain evidence="6 7">CAU 1482</strain>
    </source>
</reference>
<comment type="caution">
    <text evidence="6">The sequence shown here is derived from an EMBL/GenBank/DDBJ whole genome shotgun (WGS) entry which is preliminary data.</text>
</comment>
<dbReference type="AlphaFoldDB" id="A0A5B0E0J6"/>
<organism evidence="6 7">
    <name type="scientific">Aureimonas fodinaquatilis</name>
    <dbReference type="NCBI Taxonomy" id="2565783"/>
    <lineage>
        <taxon>Bacteria</taxon>
        <taxon>Pseudomonadati</taxon>
        <taxon>Pseudomonadota</taxon>
        <taxon>Alphaproteobacteria</taxon>
        <taxon>Hyphomicrobiales</taxon>
        <taxon>Aurantimonadaceae</taxon>
        <taxon>Aureimonas</taxon>
    </lineage>
</organism>
<keyword evidence="3" id="KW-0547">Nucleotide-binding</keyword>
<dbReference type="GO" id="GO:0005524">
    <property type="term" value="F:ATP binding"/>
    <property type="evidence" value="ECO:0007669"/>
    <property type="project" value="UniProtKB-KW"/>
</dbReference>
<evidence type="ECO:0000256" key="3">
    <source>
        <dbReference type="ARBA" id="ARBA00022741"/>
    </source>
</evidence>
<dbReference type="PANTHER" id="PTHR42788">
    <property type="entry name" value="TAURINE IMPORT ATP-BINDING PROTEIN-RELATED"/>
    <property type="match status" value="1"/>
</dbReference>
<dbReference type="PANTHER" id="PTHR42788:SF13">
    <property type="entry name" value="ALIPHATIC SULFONATES IMPORT ATP-BINDING PROTEIN SSUB"/>
    <property type="match status" value="1"/>
</dbReference>
<keyword evidence="4 6" id="KW-0067">ATP-binding</keyword>